<evidence type="ECO:0000256" key="3">
    <source>
        <dbReference type="ARBA" id="ARBA00022741"/>
    </source>
</evidence>
<dbReference type="SMART" id="SM00487">
    <property type="entry name" value="DEXDc"/>
    <property type="match status" value="1"/>
</dbReference>
<dbReference type="HAMAP" id="MF_00969">
    <property type="entry name" value="TRCF"/>
    <property type="match status" value="1"/>
</dbReference>
<dbReference type="Gene3D" id="3.90.1150.50">
    <property type="entry name" value="Transcription-repair-coupling factor, D7 domain"/>
    <property type="match status" value="1"/>
</dbReference>
<evidence type="ECO:0000256" key="2">
    <source>
        <dbReference type="ARBA" id="ARBA00022490"/>
    </source>
</evidence>
<dbReference type="InterPro" id="IPR048635">
    <property type="entry name" value="MFD_D3"/>
</dbReference>
<dbReference type="FunFam" id="3.40.50.300:FF:000300">
    <property type="entry name" value="Transcription-repair-coupling factor"/>
    <property type="match status" value="1"/>
</dbReference>
<dbReference type="SUPFAM" id="SSF141259">
    <property type="entry name" value="CarD-like"/>
    <property type="match status" value="1"/>
</dbReference>
<dbReference type="Pfam" id="PF03461">
    <property type="entry name" value="TRCF"/>
    <property type="match status" value="1"/>
</dbReference>
<comment type="subcellular location">
    <subcellularLocation>
        <location evidence="1 14">Cytoplasm</location>
    </subcellularLocation>
</comment>
<evidence type="ECO:0000256" key="10">
    <source>
        <dbReference type="ARBA" id="ARBA00055182"/>
    </source>
</evidence>
<dbReference type="InterPro" id="IPR005118">
    <property type="entry name" value="TRCF_C"/>
</dbReference>
<dbReference type="Gene3D" id="2.40.10.170">
    <property type="match status" value="1"/>
</dbReference>
<feature type="domain" description="Helicase ATP-binding" evidence="15">
    <location>
        <begin position="616"/>
        <end position="778"/>
    </location>
</feature>
<dbReference type="PATRIC" id="fig|1235990.3.peg.676"/>
<dbReference type="PROSITE" id="PS51194">
    <property type="entry name" value="HELICASE_CTER"/>
    <property type="match status" value="1"/>
</dbReference>
<evidence type="ECO:0000313" key="18">
    <source>
        <dbReference type="Proteomes" id="UP000016900"/>
    </source>
</evidence>
<evidence type="ECO:0000256" key="4">
    <source>
        <dbReference type="ARBA" id="ARBA00022763"/>
    </source>
</evidence>
<dbReference type="InterPro" id="IPR014001">
    <property type="entry name" value="Helicase_ATP-bd"/>
</dbReference>
<sequence>MLEKIFYPLPTKAGEQRILGQCLDSATAFECANITQYHNGLILIITSDMQSTLRLYKEIRQFTMLPVFHFCDWKTLPYDTVSPSKEIISARLSILYRLPVITKGILIIPVNTLMQRVCPCSFLHHQTLAIYTGQKLTCDLMDIQLKHAGYNHVNQITRHSEYSIRNGLMDLYPMGSNQPYRISFFDSQIDNLYLFSIDSQRILKEVNKINLLPAYEFPTDKTAIELFCIRWKNIFGVSSDSEPIYQQVRKGILPQGIEYWFPLFFKNTTLKTIFSYLPDNTIVLSIGNFQKNAERFWQNVNTRFEHGRVNLMRPLLTPSALWLNPKALQNELTNWPNIQLRTESLPKKQGYTNLGYQVLPNIKLQQHSGSSTDTLKTFLKSFSGKVIYLVKNESSRNFLQNLLKSINVSAYPITYFKEAIKYSHSLIIGASNSGFIDTQRQWVLICENDLLDPHIKKCSHYDQNLMNSKLLIANFKKLQLGQPMVHFNHGVGRYLGLIVLEVGGIKSEYLMLAYACDTKLYVPISSLHLINHYSAGSDKTAPLHKLGNDSWLRTRQTATKKIHDVAVELLKIYAQRTARIGFPFRKNHELYQLFCKQFPFQITSDQKQAINEVLHDMCQPLPMDRLVCGDVGFGKTEVAMRAAFLATVENKKQVVVLVPTTLLAQQHYDNFRNRFADWSVCIQMLSRFRSAKQQNEIFEQVSSGKIDILISTYNLFLNKINWYNLGLLIVDEEHRFGVRHKERIKAMCTNIDVLTLTATPIPRTLNMAMNGIRDLSIIATPPARRLAIKTFVKEYDSSIVREAILHEILRGGQTYYLYNDVEHIENAAKKLEILLPEARIVIAHGQMRERDLEKVMNDFHHHCFDVLVCSTIIETGIDVPNANTIIIERADQFGLAQLHQLRGRVGRSYHQAYAWLLTPPPKVITQNAHERLKAIASLEDLGIGFTLATHDLEIRGAGELLGEEQSGQIETIGFPLYMELLENAVSVLKTGNEPTLEQFINKQTEIDIRIPALLPEKFIPNVNTRLLFYKRLASANNEKEVIELKIEIIDRFGKLPNIAHNLFDITLLKLSAHKVGIQKIELNETDGYFEFMAQNHINLSWLIDLIQKNPKQWKLDGPTRLKFKFNPLEHTARIKWAHNFIADLEKNQM</sequence>
<dbReference type="Pfam" id="PF02559">
    <property type="entry name" value="CarD_TRCF_RID"/>
    <property type="match status" value="1"/>
</dbReference>
<dbReference type="InterPro" id="IPR004576">
    <property type="entry name" value="Mfd"/>
</dbReference>
<evidence type="ECO:0000256" key="13">
    <source>
        <dbReference type="ARBA" id="ARBA00070128"/>
    </source>
</evidence>
<evidence type="ECO:0000256" key="11">
    <source>
        <dbReference type="ARBA" id="ARBA00061104"/>
    </source>
</evidence>
<dbReference type="InterPro" id="IPR036101">
    <property type="entry name" value="CarD-like/TRCF_RID_sf"/>
</dbReference>
<dbReference type="NCBIfam" id="NF007966">
    <property type="entry name" value="PRK10689.1"/>
    <property type="match status" value="1"/>
</dbReference>
<dbReference type="GO" id="GO:0006355">
    <property type="term" value="P:regulation of DNA-templated transcription"/>
    <property type="evidence" value="ECO:0007669"/>
    <property type="project" value="UniProtKB-UniRule"/>
</dbReference>
<keyword evidence="8 14" id="KW-0238">DNA-binding</keyword>
<dbReference type="SMART" id="SM00490">
    <property type="entry name" value="HELICc"/>
    <property type="match status" value="1"/>
</dbReference>
<dbReference type="InterPro" id="IPR041471">
    <property type="entry name" value="UvrB_inter"/>
</dbReference>
<keyword evidence="5 14" id="KW-0378">Hydrolase</keyword>
<reference evidence="17 18" key="1">
    <citation type="submission" date="2012-10" db="EMBL/GenBank/DDBJ databases">
        <title>Genome sequence of the symbiont of the pentatomidae stink bug Halyomorpha halys.</title>
        <authorList>
            <person name="Kobayashi H."/>
            <person name="Fujii-Muramatsu R."/>
            <person name="Takeishi K."/>
            <person name="Noda H."/>
        </authorList>
    </citation>
    <scope>NUCLEOTIDE SEQUENCE [LARGE SCALE GENOMIC DNA]</scope>
</reference>
<dbReference type="Gene3D" id="3.40.50.11140">
    <property type="match status" value="1"/>
</dbReference>
<dbReference type="GO" id="GO:0000716">
    <property type="term" value="P:transcription-coupled nucleotide-excision repair, DNA damage recognition"/>
    <property type="evidence" value="ECO:0007669"/>
    <property type="project" value="UniProtKB-UniRule"/>
</dbReference>
<organism evidence="17 18">
    <name type="scientific">Candidatus Pantoea carbekii</name>
    <dbReference type="NCBI Taxonomy" id="1235990"/>
    <lineage>
        <taxon>Bacteria</taxon>
        <taxon>Pseudomonadati</taxon>
        <taxon>Pseudomonadota</taxon>
        <taxon>Gammaproteobacteria</taxon>
        <taxon>Enterobacterales</taxon>
        <taxon>Erwiniaceae</taxon>
        <taxon>Pantoea</taxon>
    </lineage>
</organism>
<keyword evidence="18" id="KW-1185">Reference proteome</keyword>
<comment type="similarity">
    <text evidence="11 14">In the N-terminal section; belongs to the UvrB family.</text>
</comment>
<dbReference type="InterPro" id="IPR037235">
    <property type="entry name" value="TRCF-like_C_D7"/>
</dbReference>
<evidence type="ECO:0000256" key="14">
    <source>
        <dbReference type="HAMAP-Rule" id="MF_00969"/>
    </source>
</evidence>
<comment type="similarity">
    <text evidence="12 14">In the C-terminal section; belongs to the helicase family. RecG subfamily.</text>
</comment>
<feature type="domain" description="Helicase C-terminal" evidence="16">
    <location>
        <begin position="787"/>
        <end position="955"/>
    </location>
</feature>
<evidence type="ECO:0000256" key="12">
    <source>
        <dbReference type="ARBA" id="ARBA00061399"/>
    </source>
</evidence>
<evidence type="ECO:0000256" key="1">
    <source>
        <dbReference type="ARBA" id="ARBA00004496"/>
    </source>
</evidence>
<gene>
    <name evidence="14 17" type="primary">mfd</name>
    <name evidence="17" type="ORF">HHS_06800</name>
</gene>
<dbReference type="AlphaFoldDB" id="U3U6S1"/>
<dbReference type="Gene3D" id="3.40.50.11180">
    <property type="match status" value="1"/>
</dbReference>
<dbReference type="SUPFAM" id="SSF143517">
    <property type="entry name" value="TRCF domain-like"/>
    <property type="match status" value="1"/>
</dbReference>
<dbReference type="GO" id="GO:0005524">
    <property type="term" value="F:ATP binding"/>
    <property type="evidence" value="ECO:0007669"/>
    <property type="project" value="UniProtKB-UniRule"/>
</dbReference>
<evidence type="ECO:0000256" key="7">
    <source>
        <dbReference type="ARBA" id="ARBA00022840"/>
    </source>
</evidence>
<proteinExistence type="inferred from homology"/>
<dbReference type="Proteomes" id="UP000016900">
    <property type="component" value="Chromosome"/>
</dbReference>
<evidence type="ECO:0000259" key="16">
    <source>
        <dbReference type="PROSITE" id="PS51194"/>
    </source>
</evidence>
<keyword evidence="9 14" id="KW-0234">DNA repair</keyword>
<dbReference type="InterPro" id="IPR027417">
    <property type="entry name" value="P-loop_NTPase"/>
</dbReference>
<dbReference type="InterPro" id="IPR047112">
    <property type="entry name" value="RecG/Mfd"/>
</dbReference>
<protein>
    <recommendedName>
        <fullName evidence="13 14">Transcription-repair-coupling factor</fullName>
        <shortName evidence="14">TRCF</shortName>
        <ecNumber evidence="14">3.6.4.-</ecNumber>
    </recommendedName>
</protein>
<dbReference type="GO" id="GO:0003678">
    <property type="term" value="F:DNA helicase activity"/>
    <property type="evidence" value="ECO:0007669"/>
    <property type="project" value="TreeGrafter"/>
</dbReference>
<dbReference type="PANTHER" id="PTHR47964">
    <property type="entry name" value="ATP-DEPENDENT DNA HELICASE HOMOLOG RECG, CHLOROPLASTIC"/>
    <property type="match status" value="1"/>
</dbReference>
<dbReference type="SUPFAM" id="SSF52540">
    <property type="entry name" value="P-loop containing nucleoside triphosphate hydrolases"/>
    <property type="match status" value="4"/>
</dbReference>
<keyword evidence="7 14" id="KW-0067">ATP-binding</keyword>
<name>U3U6S1_9GAMM</name>
<dbReference type="Gene3D" id="3.30.2060.10">
    <property type="entry name" value="Penicillin-binding protein 1b domain"/>
    <property type="match status" value="1"/>
</dbReference>
<dbReference type="PANTHER" id="PTHR47964:SF1">
    <property type="entry name" value="ATP-DEPENDENT DNA HELICASE HOMOLOG RECG, CHLOROPLASTIC"/>
    <property type="match status" value="1"/>
</dbReference>
<comment type="function">
    <text evidence="10 14">Couples transcription and DNA repair by recognizing RNA polymerase (RNAP) stalled at DNA lesions. Mediates ATP-dependent release of RNAP and its truncated transcript from the DNA, and recruitment of nucleotide excision repair machinery to the damaged site.</text>
</comment>
<accession>U3U6S1</accession>
<dbReference type="PROSITE" id="PS51192">
    <property type="entry name" value="HELICASE_ATP_BIND_1"/>
    <property type="match status" value="1"/>
</dbReference>
<dbReference type="Pfam" id="PF00270">
    <property type="entry name" value="DEAD"/>
    <property type="match status" value="1"/>
</dbReference>
<dbReference type="InterPro" id="IPR011545">
    <property type="entry name" value="DEAD/DEAH_box_helicase_dom"/>
</dbReference>
<dbReference type="Pfam" id="PF17757">
    <property type="entry name" value="UvrB_inter"/>
    <property type="match status" value="1"/>
</dbReference>
<evidence type="ECO:0000313" key="17">
    <source>
        <dbReference type="EMBL" id="BAO00650.1"/>
    </source>
</evidence>
<dbReference type="Gene3D" id="3.40.50.300">
    <property type="entry name" value="P-loop containing nucleotide triphosphate hydrolases"/>
    <property type="match status" value="2"/>
</dbReference>
<dbReference type="GO" id="GO:0016787">
    <property type="term" value="F:hydrolase activity"/>
    <property type="evidence" value="ECO:0007669"/>
    <property type="project" value="UniProtKB-KW"/>
</dbReference>
<dbReference type="eggNOG" id="COG1197">
    <property type="taxonomic scope" value="Bacteria"/>
</dbReference>
<dbReference type="SMART" id="SM01058">
    <property type="entry name" value="CarD_TRCF"/>
    <property type="match status" value="1"/>
</dbReference>
<dbReference type="CDD" id="cd17991">
    <property type="entry name" value="DEXHc_TRCF"/>
    <property type="match status" value="1"/>
</dbReference>
<keyword evidence="6" id="KW-0347">Helicase</keyword>
<evidence type="ECO:0000256" key="5">
    <source>
        <dbReference type="ARBA" id="ARBA00022801"/>
    </source>
</evidence>
<dbReference type="KEGG" id="hhs:HHS_06800"/>
<dbReference type="InterPro" id="IPR003711">
    <property type="entry name" value="CarD-like/TRCF_RID"/>
</dbReference>
<evidence type="ECO:0000259" key="15">
    <source>
        <dbReference type="PROSITE" id="PS51192"/>
    </source>
</evidence>
<dbReference type="SMART" id="SM00982">
    <property type="entry name" value="TRCF"/>
    <property type="match status" value="1"/>
</dbReference>
<evidence type="ECO:0000256" key="6">
    <source>
        <dbReference type="ARBA" id="ARBA00022806"/>
    </source>
</evidence>
<dbReference type="Pfam" id="PF21132">
    <property type="entry name" value="MFD_D3"/>
    <property type="match status" value="1"/>
</dbReference>
<dbReference type="GO" id="GO:0003684">
    <property type="term" value="F:damaged DNA binding"/>
    <property type="evidence" value="ECO:0007669"/>
    <property type="project" value="InterPro"/>
</dbReference>
<dbReference type="NCBIfam" id="TIGR00580">
    <property type="entry name" value="mfd"/>
    <property type="match status" value="1"/>
</dbReference>
<dbReference type="EMBL" id="AP012554">
    <property type="protein sequence ID" value="BAO00650.1"/>
    <property type="molecule type" value="Genomic_DNA"/>
</dbReference>
<keyword evidence="2 14" id="KW-0963">Cytoplasm</keyword>
<evidence type="ECO:0000256" key="9">
    <source>
        <dbReference type="ARBA" id="ARBA00023204"/>
    </source>
</evidence>
<dbReference type="FunFam" id="3.40.50.300:FF:000546">
    <property type="entry name" value="Transcription-repair-coupling factor"/>
    <property type="match status" value="1"/>
</dbReference>
<dbReference type="Pfam" id="PF00271">
    <property type="entry name" value="Helicase_C"/>
    <property type="match status" value="1"/>
</dbReference>
<keyword evidence="4 14" id="KW-0227">DNA damage</keyword>
<dbReference type="OrthoDB" id="9804325at2"/>
<dbReference type="STRING" id="1235990.BMSBPS_0310"/>
<evidence type="ECO:0000256" key="8">
    <source>
        <dbReference type="ARBA" id="ARBA00023125"/>
    </source>
</evidence>
<dbReference type="InterPro" id="IPR001650">
    <property type="entry name" value="Helicase_C-like"/>
</dbReference>
<keyword evidence="3 14" id="KW-0547">Nucleotide-binding</keyword>
<dbReference type="GO" id="GO:0005737">
    <property type="term" value="C:cytoplasm"/>
    <property type="evidence" value="ECO:0007669"/>
    <property type="project" value="UniProtKB-SubCell"/>
</dbReference>
<dbReference type="EC" id="3.6.4.-" evidence="14"/>